<keyword evidence="4" id="KW-0175">Coiled coil</keyword>
<dbReference type="Gene3D" id="1.20.5.490">
    <property type="entry name" value="Single helix bin"/>
    <property type="match status" value="1"/>
</dbReference>
<dbReference type="GO" id="GO:0003713">
    <property type="term" value="F:transcription coactivator activity"/>
    <property type="evidence" value="ECO:0007669"/>
    <property type="project" value="InterPro"/>
</dbReference>
<name>A0A1B6DV79_9HEMI</name>
<evidence type="ECO:0008006" key="6">
    <source>
        <dbReference type="Google" id="ProtNLM"/>
    </source>
</evidence>
<sequence length="107" mass="12457">YQARRTSSHRHYFPNLNMAIDALSEEFHKYLSQGGVLKELTDVLVKLYEEPEKPADALGYIRKYLKDIKEDNVSEYSQLKTQIEALKTRIRSLESENALLKAQLNKN</sequence>
<dbReference type="AlphaFoldDB" id="A0A1B6DV79"/>
<dbReference type="EMBL" id="GEDC01007718">
    <property type="protein sequence ID" value="JAS29580.1"/>
    <property type="molecule type" value="Transcribed_RNA"/>
</dbReference>
<dbReference type="PANTHER" id="PTHR13168">
    <property type="entry name" value="ASSOCIATE OF C-MYC AMY-1"/>
    <property type="match status" value="1"/>
</dbReference>
<evidence type="ECO:0000256" key="1">
    <source>
        <dbReference type="ARBA" id="ARBA00004123"/>
    </source>
</evidence>
<evidence type="ECO:0000256" key="3">
    <source>
        <dbReference type="ARBA" id="ARBA00023242"/>
    </source>
</evidence>
<keyword evidence="3" id="KW-0539">Nucleus</keyword>
<evidence type="ECO:0000313" key="5">
    <source>
        <dbReference type="EMBL" id="JAS29580.1"/>
    </source>
</evidence>
<reference evidence="5" key="1">
    <citation type="submission" date="2015-12" db="EMBL/GenBank/DDBJ databases">
        <title>De novo transcriptome assembly of four potential Pierce s Disease insect vectors from Arizona vineyards.</title>
        <authorList>
            <person name="Tassone E.E."/>
        </authorList>
    </citation>
    <scope>NUCLEOTIDE SEQUENCE</scope>
</reference>
<accession>A0A1B6DV79</accession>
<feature type="coiled-coil region" evidence="4">
    <location>
        <begin position="69"/>
        <end position="103"/>
    </location>
</feature>
<evidence type="ECO:0000256" key="2">
    <source>
        <dbReference type="ARBA" id="ARBA00009389"/>
    </source>
</evidence>
<comment type="subcellular location">
    <subcellularLocation>
        <location evidence="1">Nucleus</location>
    </subcellularLocation>
</comment>
<dbReference type="PANTHER" id="PTHR13168:SF0">
    <property type="entry name" value="C-MYC-BINDING PROTEIN"/>
    <property type="match status" value="1"/>
</dbReference>
<organism evidence="5">
    <name type="scientific">Clastoptera arizonana</name>
    <name type="common">Arizona spittle bug</name>
    <dbReference type="NCBI Taxonomy" id="38151"/>
    <lineage>
        <taxon>Eukaryota</taxon>
        <taxon>Metazoa</taxon>
        <taxon>Ecdysozoa</taxon>
        <taxon>Arthropoda</taxon>
        <taxon>Hexapoda</taxon>
        <taxon>Insecta</taxon>
        <taxon>Pterygota</taxon>
        <taxon>Neoptera</taxon>
        <taxon>Paraneoptera</taxon>
        <taxon>Hemiptera</taxon>
        <taxon>Auchenorrhyncha</taxon>
        <taxon>Cercopoidea</taxon>
        <taxon>Clastopteridae</taxon>
        <taxon>Clastoptera</taxon>
    </lineage>
</organism>
<proteinExistence type="inferred from homology"/>
<dbReference type="PRINTS" id="PR02028">
    <property type="entry name" value="CMYCBINDINGP"/>
</dbReference>
<gene>
    <name evidence="5" type="ORF">g.3204</name>
</gene>
<evidence type="ECO:0000256" key="4">
    <source>
        <dbReference type="SAM" id="Coils"/>
    </source>
</evidence>
<protein>
    <recommendedName>
        <fullName evidence="6">c-Myc-binding protein</fullName>
    </recommendedName>
</protein>
<comment type="similarity">
    <text evidence="2">Belongs to the AMY1 family.</text>
</comment>
<dbReference type="GO" id="GO:0005634">
    <property type="term" value="C:nucleus"/>
    <property type="evidence" value="ECO:0007669"/>
    <property type="project" value="UniProtKB-SubCell"/>
</dbReference>
<feature type="non-terminal residue" evidence="5">
    <location>
        <position position="1"/>
    </location>
</feature>
<dbReference type="InterPro" id="IPR026060">
    <property type="entry name" value="AMY1"/>
</dbReference>